<dbReference type="PANTHER" id="PTHR31722">
    <property type="entry name" value="OS06G0675200 PROTEIN"/>
    <property type="match status" value="1"/>
</dbReference>
<organism evidence="2 3">
    <name type="scientific">Penstemon smallii</name>
    <dbReference type="NCBI Taxonomy" id="265156"/>
    <lineage>
        <taxon>Eukaryota</taxon>
        <taxon>Viridiplantae</taxon>
        <taxon>Streptophyta</taxon>
        <taxon>Embryophyta</taxon>
        <taxon>Tracheophyta</taxon>
        <taxon>Spermatophyta</taxon>
        <taxon>Magnoliopsida</taxon>
        <taxon>eudicotyledons</taxon>
        <taxon>Gunneridae</taxon>
        <taxon>Pentapetalae</taxon>
        <taxon>asterids</taxon>
        <taxon>lamiids</taxon>
        <taxon>Lamiales</taxon>
        <taxon>Plantaginaceae</taxon>
        <taxon>Cheloneae</taxon>
        <taxon>Penstemon</taxon>
    </lineage>
</organism>
<evidence type="ECO:0000313" key="2">
    <source>
        <dbReference type="EMBL" id="KAL3813612.1"/>
    </source>
</evidence>
<keyword evidence="3" id="KW-1185">Reference proteome</keyword>
<evidence type="ECO:0000256" key="1">
    <source>
        <dbReference type="SAM" id="MobiDB-lite"/>
    </source>
</evidence>
<accession>A0ABD3RKX4</accession>
<dbReference type="PANTHER" id="PTHR31722:SF62">
    <property type="entry name" value="EMB|CAB62433.1"/>
    <property type="match status" value="1"/>
</dbReference>
<gene>
    <name evidence="2" type="ORF">ACJIZ3_014880</name>
</gene>
<protein>
    <submittedName>
        <fullName evidence="2">Uncharacterized protein</fullName>
    </submittedName>
</protein>
<feature type="region of interest" description="Disordered" evidence="1">
    <location>
        <begin position="84"/>
        <end position="105"/>
    </location>
</feature>
<dbReference type="AlphaFoldDB" id="A0ABD3RKX4"/>
<dbReference type="EMBL" id="JBJXBP010000008">
    <property type="protein sequence ID" value="KAL3813612.1"/>
    <property type="molecule type" value="Genomic_DNA"/>
</dbReference>
<name>A0ABD3RKX4_9LAMI</name>
<proteinExistence type="predicted"/>
<feature type="region of interest" description="Disordered" evidence="1">
    <location>
        <begin position="1"/>
        <end position="44"/>
    </location>
</feature>
<reference evidence="2 3" key="1">
    <citation type="submission" date="2024-12" db="EMBL/GenBank/DDBJ databases">
        <title>The unique morphological basis and parallel evolutionary history of personate flowers in Penstemon.</title>
        <authorList>
            <person name="Depatie T.H."/>
            <person name="Wessinger C.A."/>
        </authorList>
    </citation>
    <scope>NUCLEOTIDE SEQUENCE [LARGE SCALE GENOMIC DNA]</scope>
    <source>
        <strain evidence="2">WTNN_2</strain>
        <tissue evidence="2">Leaf</tissue>
    </source>
</reference>
<comment type="caution">
    <text evidence="2">The sequence shown here is derived from an EMBL/GenBank/DDBJ whole genome shotgun (WGS) entry which is preliminary data.</text>
</comment>
<dbReference type="Proteomes" id="UP001634393">
    <property type="component" value="Unassembled WGS sequence"/>
</dbReference>
<feature type="compositionally biased region" description="Low complexity" evidence="1">
    <location>
        <begin position="22"/>
        <end position="40"/>
    </location>
</feature>
<sequence>MYNQNNSDHKSPAAPPMSPRISFSNDFVESSSHSHSYSQSRDAQISSDFEFSVKNYSMMSADELFFKGRLLSLKEICQKSTTLRDELQNEDDDGDGDFTLSPPKNPTRWKGFLGLKKSHVGSKKSDKGDNACPMQ</sequence>
<evidence type="ECO:0000313" key="3">
    <source>
        <dbReference type="Proteomes" id="UP001634393"/>
    </source>
</evidence>